<organism evidence="2 3">
    <name type="scientific">Coemansia guatemalensis</name>
    <dbReference type="NCBI Taxonomy" id="2761395"/>
    <lineage>
        <taxon>Eukaryota</taxon>
        <taxon>Fungi</taxon>
        <taxon>Fungi incertae sedis</taxon>
        <taxon>Zoopagomycota</taxon>
        <taxon>Kickxellomycotina</taxon>
        <taxon>Kickxellomycetes</taxon>
        <taxon>Kickxellales</taxon>
        <taxon>Kickxellaceae</taxon>
        <taxon>Coemansia</taxon>
    </lineage>
</organism>
<dbReference type="OrthoDB" id="5576344at2759"/>
<protein>
    <submittedName>
        <fullName evidence="2">Uncharacterized protein</fullName>
    </submittedName>
</protein>
<keyword evidence="3" id="KW-1185">Reference proteome</keyword>
<comment type="caution">
    <text evidence="2">The sequence shown here is derived from an EMBL/GenBank/DDBJ whole genome shotgun (WGS) entry which is preliminary data.</text>
</comment>
<name>A0A9W8I8G7_9FUNG</name>
<evidence type="ECO:0000313" key="2">
    <source>
        <dbReference type="EMBL" id="KAJ2809515.1"/>
    </source>
</evidence>
<feature type="coiled-coil region" evidence="1">
    <location>
        <begin position="109"/>
        <end position="147"/>
    </location>
</feature>
<evidence type="ECO:0000313" key="3">
    <source>
        <dbReference type="Proteomes" id="UP001140094"/>
    </source>
</evidence>
<gene>
    <name evidence="2" type="ORF">H4R20_000017</name>
</gene>
<dbReference type="Proteomes" id="UP001140094">
    <property type="component" value="Unassembled WGS sequence"/>
</dbReference>
<dbReference type="EMBL" id="JANBUO010000001">
    <property type="protein sequence ID" value="KAJ2809515.1"/>
    <property type="molecule type" value="Genomic_DNA"/>
</dbReference>
<proteinExistence type="predicted"/>
<evidence type="ECO:0000256" key="1">
    <source>
        <dbReference type="SAM" id="Coils"/>
    </source>
</evidence>
<reference evidence="2" key="1">
    <citation type="submission" date="2022-07" db="EMBL/GenBank/DDBJ databases">
        <title>Phylogenomic reconstructions and comparative analyses of Kickxellomycotina fungi.</title>
        <authorList>
            <person name="Reynolds N.K."/>
            <person name="Stajich J.E."/>
            <person name="Barry K."/>
            <person name="Grigoriev I.V."/>
            <person name="Crous P."/>
            <person name="Smith M.E."/>
        </authorList>
    </citation>
    <scope>NUCLEOTIDE SEQUENCE</scope>
    <source>
        <strain evidence="2">NRRL 1565</strain>
    </source>
</reference>
<dbReference type="AlphaFoldDB" id="A0A9W8I8G7"/>
<keyword evidence="1" id="KW-0175">Coiled coil</keyword>
<sequence length="164" mass="18786">MSNTNISSDMASSRFVEASLSILSQITGPISQNAQQQSQDTASTVDSLEHTTSNGISRIADSLRQLQAMVKDNKRALEDSRMDLQECLKEQDLAQECLRETSTIASSTLDAIESRKDLEKDEKSKYIREMDKRNEDFEKRLRKEHDEFTQMHAQRLTKMLQKQL</sequence>
<accession>A0A9W8I8G7</accession>